<dbReference type="RefSeq" id="WP_089243165.1">
    <property type="nucleotide sequence ID" value="NZ_FZOW01000002.1"/>
</dbReference>
<protein>
    <submittedName>
        <fullName evidence="2">DNA-binding transcriptional regulator, MarR family</fullName>
    </submittedName>
</protein>
<keyword evidence="3" id="KW-1185">Reference proteome</keyword>
<name>A0A239DWQ9_9NOCA</name>
<dbReference type="GO" id="GO:0003677">
    <property type="term" value="F:DNA binding"/>
    <property type="evidence" value="ECO:0007669"/>
    <property type="project" value="UniProtKB-KW"/>
</dbReference>
<dbReference type="Proteomes" id="UP000198327">
    <property type="component" value="Unassembled WGS sequence"/>
</dbReference>
<dbReference type="GO" id="GO:0006950">
    <property type="term" value="P:response to stress"/>
    <property type="evidence" value="ECO:0007669"/>
    <property type="project" value="TreeGrafter"/>
</dbReference>
<accession>A0A239DWQ9</accession>
<evidence type="ECO:0000313" key="2">
    <source>
        <dbReference type="EMBL" id="SNS36946.1"/>
    </source>
</evidence>
<feature type="domain" description="HTH marR-type" evidence="1">
    <location>
        <begin position="30"/>
        <end position="163"/>
    </location>
</feature>
<dbReference type="InterPro" id="IPR036390">
    <property type="entry name" value="WH_DNA-bd_sf"/>
</dbReference>
<dbReference type="SMART" id="SM00347">
    <property type="entry name" value="HTH_MARR"/>
    <property type="match status" value="1"/>
</dbReference>
<dbReference type="InterPro" id="IPR039422">
    <property type="entry name" value="MarR/SlyA-like"/>
</dbReference>
<dbReference type="PANTHER" id="PTHR33164">
    <property type="entry name" value="TRANSCRIPTIONAL REGULATOR, MARR FAMILY"/>
    <property type="match status" value="1"/>
</dbReference>
<dbReference type="EMBL" id="FZOW01000002">
    <property type="protein sequence ID" value="SNS36946.1"/>
    <property type="molecule type" value="Genomic_DNA"/>
</dbReference>
<dbReference type="InterPro" id="IPR036388">
    <property type="entry name" value="WH-like_DNA-bd_sf"/>
</dbReference>
<dbReference type="PRINTS" id="PR00598">
    <property type="entry name" value="HTHMARR"/>
</dbReference>
<gene>
    <name evidence="2" type="ORF">SAMN05421642_10282</name>
</gene>
<proteinExistence type="predicted"/>
<dbReference type="SUPFAM" id="SSF46785">
    <property type="entry name" value="Winged helix' DNA-binding domain"/>
    <property type="match status" value="1"/>
</dbReference>
<dbReference type="InterPro" id="IPR000835">
    <property type="entry name" value="HTH_MarR-typ"/>
</dbReference>
<dbReference type="AlphaFoldDB" id="A0A239DWQ9"/>
<dbReference type="OrthoDB" id="3237509at2"/>
<keyword evidence="2" id="KW-0238">DNA-binding</keyword>
<organism evidence="2 3">
    <name type="scientific">Rhodococcoides kyotonense</name>
    <dbReference type="NCBI Taxonomy" id="398843"/>
    <lineage>
        <taxon>Bacteria</taxon>
        <taxon>Bacillati</taxon>
        <taxon>Actinomycetota</taxon>
        <taxon>Actinomycetes</taxon>
        <taxon>Mycobacteriales</taxon>
        <taxon>Nocardiaceae</taxon>
        <taxon>Rhodococcoides</taxon>
    </lineage>
</organism>
<sequence>MIPAQKSGGDFVDHIRREWSTTFPDVDTSPIEVLARIGRISAKANHLLDATLAPMGVSRAEFDVLSALRRADRALRASEVTSVTMLSGASTTKISERLVKEGLVERLRFERDARVVLLQLTEAGRDLVDRVFPVRLERDREFLDGLDADELETLSGLLRKVAFNVE</sequence>
<dbReference type="PANTHER" id="PTHR33164:SF104">
    <property type="entry name" value="TRANSCRIPTIONAL REGULATORY PROTEIN"/>
    <property type="match status" value="1"/>
</dbReference>
<dbReference type="Gene3D" id="1.10.10.10">
    <property type="entry name" value="Winged helix-like DNA-binding domain superfamily/Winged helix DNA-binding domain"/>
    <property type="match status" value="1"/>
</dbReference>
<dbReference type="GO" id="GO:0003700">
    <property type="term" value="F:DNA-binding transcription factor activity"/>
    <property type="evidence" value="ECO:0007669"/>
    <property type="project" value="InterPro"/>
</dbReference>
<dbReference type="PROSITE" id="PS50995">
    <property type="entry name" value="HTH_MARR_2"/>
    <property type="match status" value="1"/>
</dbReference>
<evidence type="ECO:0000313" key="3">
    <source>
        <dbReference type="Proteomes" id="UP000198327"/>
    </source>
</evidence>
<dbReference type="Pfam" id="PF12802">
    <property type="entry name" value="MarR_2"/>
    <property type="match status" value="1"/>
</dbReference>
<reference evidence="3" key="1">
    <citation type="submission" date="2017-06" db="EMBL/GenBank/DDBJ databases">
        <authorList>
            <person name="Varghese N."/>
            <person name="Submissions S."/>
        </authorList>
    </citation>
    <scope>NUCLEOTIDE SEQUENCE [LARGE SCALE GENOMIC DNA]</scope>
    <source>
        <strain evidence="3">JCM 23211</strain>
    </source>
</reference>
<evidence type="ECO:0000259" key="1">
    <source>
        <dbReference type="PROSITE" id="PS50995"/>
    </source>
</evidence>